<dbReference type="GO" id="GO:0098719">
    <property type="term" value="P:sodium ion import across plasma membrane"/>
    <property type="evidence" value="ECO:0007669"/>
    <property type="project" value="TreeGrafter"/>
</dbReference>
<feature type="transmembrane region" description="Helical" evidence="4">
    <location>
        <begin position="331"/>
        <end position="352"/>
    </location>
</feature>
<feature type="transmembrane region" description="Helical" evidence="4">
    <location>
        <begin position="227"/>
        <end position="245"/>
    </location>
</feature>
<keyword evidence="1" id="KW-0813">Transport</keyword>
<evidence type="ECO:0000256" key="3">
    <source>
        <dbReference type="SAM" id="MobiDB-lite"/>
    </source>
</evidence>
<dbReference type="OrthoDB" id="196264at2759"/>
<proteinExistence type="predicted"/>
<feature type="transmembrane region" description="Helical" evidence="4">
    <location>
        <begin position="192"/>
        <end position="215"/>
    </location>
</feature>
<name>A0A812BZW3_ACAPH</name>
<keyword evidence="6" id="KW-1185">Reference proteome</keyword>
<dbReference type="Proteomes" id="UP000597762">
    <property type="component" value="Unassembled WGS sequence"/>
</dbReference>
<feature type="transmembrane region" description="Helical" evidence="4">
    <location>
        <begin position="72"/>
        <end position="90"/>
    </location>
</feature>
<evidence type="ECO:0000313" key="6">
    <source>
        <dbReference type="Proteomes" id="UP000597762"/>
    </source>
</evidence>
<dbReference type="GO" id="GO:0005886">
    <property type="term" value="C:plasma membrane"/>
    <property type="evidence" value="ECO:0007669"/>
    <property type="project" value="TreeGrafter"/>
</dbReference>
<organism evidence="5 6">
    <name type="scientific">Acanthosepion pharaonis</name>
    <name type="common">Pharaoh cuttlefish</name>
    <name type="synonym">Sepia pharaonis</name>
    <dbReference type="NCBI Taxonomy" id="158019"/>
    <lineage>
        <taxon>Eukaryota</taxon>
        <taxon>Metazoa</taxon>
        <taxon>Spiralia</taxon>
        <taxon>Lophotrochozoa</taxon>
        <taxon>Mollusca</taxon>
        <taxon>Cephalopoda</taxon>
        <taxon>Coleoidea</taxon>
        <taxon>Decapodiformes</taxon>
        <taxon>Sepiida</taxon>
        <taxon>Sepiina</taxon>
        <taxon>Sepiidae</taxon>
        <taxon>Acanthosepion</taxon>
    </lineage>
</organism>
<keyword evidence="4" id="KW-1133">Transmembrane helix</keyword>
<keyword evidence="4" id="KW-0472">Membrane</keyword>
<reference evidence="5" key="1">
    <citation type="submission" date="2021-01" db="EMBL/GenBank/DDBJ databases">
        <authorList>
            <person name="Li R."/>
            <person name="Bekaert M."/>
        </authorList>
    </citation>
    <scope>NUCLEOTIDE SEQUENCE</scope>
    <source>
        <strain evidence="5">Farmed</strain>
    </source>
</reference>
<dbReference type="PANTHER" id="PTHR10110">
    <property type="entry name" value="SODIUM/HYDROGEN EXCHANGER"/>
    <property type="match status" value="1"/>
</dbReference>
<protein>
    <submittedName>
        <fullName evidence="5">SLC9A3</fullName>
    </submittedName>
</protein>
<feature type="transmembrane region" description="Helical" evidence="4">
    <location>
        <begin position="364"/>
        <end position="383"/>
    </location>
</feature>
<evidence type="ECO:0000256" key="1">
    <source>
        <dbReference type="ARBA" id="ARBA00022448"/>
    </source>
</evidence>
<dbReference type="EMBL" id="CAHIKZ030001046">
    <property type="protein sequence ID" value="CAE1250599.1"/>
    <property type="molecule type" value="Genomic_DNA"/>
</dbReference>
<comment type="caution">
    <text evidence="5">The sequence shown here is derived from an EMBL/GenBank/DDBJ whole genome shotgun (WGS) entry which is preliminary data.</text>
</comment>
<dbReference type="AlphaFoldDB" id="A0A812BZW3"/>
<dbReference type="GO" id="GO:0051453">
    <property type="term" value="P:regulation of intracellular pH"/>
    <property type="evidence" value="ECO:0007669"/>
    <property type="project" value="TreeGrafter"/>
</dbReference>
<accession>A0A812BZW3</accession>
<sequence>MTLPSCIITVFILFATLSKIGIPIKVKKTAFLFPLILISLLGSLSAGLTIYKSHSTSWDISLSPVATEKCSIGIVYLSILFLLFLLPHVVSLEQAALCKLTIFLFSSLIFYQVFGSTVTILHCLLLMSIILPCNTIPLFLISKYVQAGKVFYCLISQESLLSNAVSLILYHLISGKNNLDESPAQPVDWHSIVMYVLAVGIEGTVFSFFLSCLLFTLTKHCSPNTVCIVEAISLFVMSILAYYSVHFFQLPAILELTLCGICLRQYADVILLSGSSFTTPTANGSTKVTSLLKLLACICESCILALVLAFIPGQAPTLFSSFHSWNSAFVLISLFIGINCTSLGLICICWWSSKHSQPGLLEHFIVYCSALRGLYAFSLALLLSETDLSQKHLMVTSLFAFIFFAVFVQSLTLKVLQNSLKDRIATKQELISSEKLKKNLLDHIFTGFKDVTGLFGYHVLREGIHLYTSVLSRNILMRDHDAPTPSDRRMRLLQLVRKLNLRAWLQHVTVYGEAGSSSSANTSTPSLPPPATAAAIGAFTCAQASLTISSAGSRGNGTGVQQKQSSQQSSSQSNIGHISATSGRRRTFTPKIWGTKKATEFHSKPFVPNCAEHERCCGEDSGVMVDDHSEEEEEDDSHITSSSALGACCGSASCTGVEGTKFADDCRIHHIVDHNAYRPRHKWSKLNKKNPSSRQSNYAVFHQELCMQLEKLCSNRPSRKNREEDGQKLACLDQWKKCEVEGYLKNINEEIDDPSSRYLLTTPKQQRDVSGSDEEGDNLEQVAEVETAGLKDNTEDAEDSHDFHYRLPWLDETHTSPPRLQVEETIAEKTLPWKCHLDIAKAPIAEAEVIETEQTLAETTLPWKRQSTREPIFAAMSLNVVEDEPQAAEAPSWINNLLYHRLRDSGSPYMSPEDTLTLVQNTVSRPSIFSVFPAEKKPEEVEVKEKDSTSVTTAGRLLPPPLAAEVEPESISLPPPWESHNSAEYEPLTSPHATNTNIGDKVCSTESMHRLLPPTHHIIIPLTPGNTNESISDLESAAAIDRVALRSPASAPNFPTHWQMLLPALRDRRHSTSLTEEQAYEEDCLQRVQNWLDNVEPGLDGVVDLDNFEEQHHFFLLDEEDHLDDTYDADLEDEDLEETIV</sequence>
<feature type="transmembrane region" description="Helical" evidence="4">
    <location>
        <begin position="102"/>
        <end position="129"/>
    </location>
</feature>
<evidence type="ECO:0000256" key="2">
    <source>
        <dbReference type="ARBA" id="ARBA00023065"/>
    </source>
</evidence>
<evidence type="ECO:0000256" key="4">
    <source>
        <dbReference type="SAM" id="Phobius"/>
    </source>
</evidence>
<feature type="transmembrane region" description="Helical" evidence="4">
    <location>
        <begin position="150"/>
        <end position="172"/>
    </location>
</feature>
<gene>
    <name evidence="5" type="ORF">SPHA_27191</name>
</gene>
<keyword evidence="2" id="KW-0406">Ion transport</keyword>
<dbReference type="GO" id="GO:0015385">
    <property type="term" value="F:sodium:proton antiporter activity"/>
    <property type="evidence" value="ECO:0007669"/>
    <property type="project" value="InterPro"/>
</dbReference>
<dbReference type="InterPro" id="IPR018422">
    <property type="entry name" value="Cation/H_exchanger_CPA1"/>
</dbReference>
<feature type="transmembrane region" description="Helical" evidence="4">
    <location>
        <begin position="31"/>
        <end position="51"/>
    </location>
</feature>
<dbReference type="PANTHER" id="PTHR10110:SF98">
    <property type="entry name" value="SODIUM_HYDROGEN EXCHANGER"/>
    <property type="match status" value="1"/>
</dbReference>
<feature type="region of interest" description="Disordered" evidence="3">
    <location>
        <begin position="940"/>
        <end position="980"/>
    </location>
</feature>
<evidence type="ECO:0000313" key="5">
    <source>
        <dbReference type="EMBL" id="CAE1250599.1"/>
    </source>
</evidence>
<feature type="transmembrane region" description="Helical" evidence="4">
    <location>
        <begin position="395"/>
        <end position="416"/>
    </location>
</feature>
<feature type="compositionally biased region" description="Low complexity" evidence="3">
    <location>
        <begin position="561"/>
        <end position="573"/>
    </location>
</feature>
<feature type="region of interest" description="Disordered" evidence="3">
    <location>
        <begin position="552"/>
        <end position="588"/>
    </location>
</feature>
<feature type="transmembrane region" description="Helical" evidence="4">
    <location>
        <begin position="291"/>
        <end position="311"/>
    </location>
</feature>
<keyword evidence="4" id="KW-0812">Transmembrane</keyword>
<dbReference type="GO" id="GO:0015386">
    <property type="term" value="F:potassium:proton antiporter activity"/>
    <property type="evidence" value="ECO:0007669"/>
    <property type="project" value="TreeGrafter"/>
</dbReference>